<dbReference type="GeneID" id="92514108"/>
<evidence type="ECO:0000313" key="2">
    <source>
        <dbReference type="Proteomes" id="UP000673552"/>
    </source>
</evidence>
<reference evidence="1 2" key="1">
    <citation type="submission" date="2021-03" db="EMBL/GenBank/DDBJ databases">
        <title>Leishmania (Mundinia) martiniquensis Genome sequencing and assembly.</title>
        <authorList>
            <person name="Almutairi H."/>
            <person name="Gatherer D."/>
        </authorList>
    </citation>
    <scope>NUCLEOTIDE SEQUENCE [LARGE SCALE GENOMIC DNA]</scope>
    <source>
        <strain evidence="1">LSCM1</strain>
    </source>
</reference>
<protein>
    <submittedName>
        <fullName evidence="1">Uncharacterized protein</fullName>
    </submittedName>
</protein>
<dbReference type="AlphaFoldDB" id="A0A836GM77"/>
<organism evidence="1 2">
    <name type="scientific">Leishmania martiniquensis</name>
    <dbReference type="NCBI Taxonomy" id="1580590"/>
    <lineage>
        <taxon>Eukaryota</taxon>
        <taxon>Discoba</taxon>
        <taxon>Euglenozoa</taxon>
        <taxon>Kinetoplastea</taxon>
        <taxon>Metakinetoplastina</taxon>
        <taxon>Trypanosomatida</taxon>
        <taxon>Trypanosomatidae</taxon>
        <taxon>Leishmaniinae</taxon>
        <taxon>Leishmania</taxon>
    </lineage>
</organism>
<name>A0A836GM77_9TRYP</name>
<dbReference type="EMBL" id="JAFEUZ010000026">
    <property type="protein sequence ID" value="KAG5476369.1"/>
    <property type="molecule type" value="Genomic_DNA"/>
</dbReference>
<proteinExistence type="predicted"/>
<evidence type="ECO:0000313" key="1">
    <source>
        <dbReference type="EMBL" id="KAG5476369.1"/>
    </source>
</evidence>
<gene>
    <name evidence="1" type="ORF">LSCM1_04071</name>
</gene>
<keyword evidence="2" id="KW-1185">Reference proteome</keyword>
<dbReference type="KEGG" id="lmat:92514108"/>
<dbReference type="OrthoDB" id="427280at2759"/>
<comment type="caution">
    <text evidence="1">The sequence shown here is derived from an EMBL/GenBank/DDBJ whole genome shotgun (WGS) entry which is preliminary data.</text>
</comment>
<accession>A0A836GM77</accession>
<dbReference type="RefSeq" id="XP_067177827.1">
    <property type="nucleotide sequence ID" value="XM_067321596.1"/>
</dbReference>
<dbReference type="Proteomes" id="UP000673552">
    <property type="component" value="Chromosome 26"/>
</dbReference>
<sequence length="85" mass="9530">MKYALLGKAYARSESVQKMLVIGRMDALTERSVAACFLFVTYPAIFFVKGSLTPHAYKEPITADNLAAYLSEKVKGLTLKIRREQ</sequence>